<evidence type="ECO:0000313" key="2">
    <source>
        <dbReference type="EMBL" id="GIY24732.1"/>
    </source>
</evidence>
<proteinExistence type="predicted"/>
<reference evidence="2 3" key="1">
    <citation type="submission" date="2021-06" db="EMBL/GenBank/DDBJ databases">
        <title>Caerostris darwini draft genome.</title>
        <authorList>
            <person name="Kono N."/>
            <person name="Arakawa K."/>
        </authorList>
    </citation>
    <scope>NUCLEOTIDE SEQUENCE [LARGE SCALE GENOMIC DNA]</scope>
</reference>
<accession>A0AAV4RXA0</accession>
<gene>
    <name evidence="2" type="ORF">CDAR_401711</name>
</gene>
<evidence type="ECO:0000256" key="1">
    <source>
        <dbReference type="SAM" id="MobiDB-lite"/>
    </source>
</evidence>
<sequence>MLLDRSRSNKEEAKTADNEPEGNIHDKNLSFEFGPILFRTPKILQLNFPNNALSRPCPLRTLRVERSRTKTYFNPCQVVCGRDASSNA</sequence>
<dbReference type="EMBL" id="BPLQ01006728">
    <property type="protein sequence ID" value="GIY24732.1"/>
    <property type="molecule type" value="Genomic_DNA"/>
</dbReference>
<dbReference type="Proteomes" id="UP001054837">
    <property type="component" value="Unassembled WGS sequence"/>
</dbReference>
<evidence type="ECO:0000313" key="3">
    <source>
        <dbReference type="Proteomes" id="UP001054837"/>
    </source>
</evidence>
<feature type="region of interest" description="Disordered" evidence="1">
    <location>
        <begin position="1"/>
        <end position="26"/>
    </location>
</feature>
<name>A0AAV4RXA0_9ARAC</name>
<keyword evidence="3" id="KW-1185">Reference proteome</keyword>
<dbReference type="AlphaFoldDB" id="A0AAV4RXA0"/>
<comment type="caution">
    <text evidence="2">The sequence shown here is derived from an EMBL/GenBank/DDBJ whole genome shotgun (WGS) entry which is preliminary data.</text>
</comment>
<organism evidence="2 3">
    <name type="scientific">Caerostris darwini</name>
    <dbReference type="NCBI Taxonomy" id="1538125"/>
    <lineage>
        <taxon>Eukaryota</taxon>
        <taxon>Metazoa</taxon>
        <taxon>Ecdysozoa</taxon>
        <taxon>Arthropoda</taxon>
        <taxon>Chelicerata</taxon>
        <taxon>Arachnida</taxon>
        <taxon>Araneae</taxon>
        <taxon>Araneomorphae</taxon>
        <taxon>Entelegynae</taxon>
        <taxon>Araneoidea</taxon>
        <taxon>Araneidae</taxon>
        <taxon>Caerostris</taxon>
    </lineage>
</organism>
<protein>
    <submittedName>
        <fullName evidence="2">Uncharacterized protein</fullName>
    </submittedName>
</protein>